<feature type="compositionally biased region" description="Polar residues" evidence="1">
    <location>
        <begin position="215"/>
        <end position="231"/>
    </location>
</feature>
<protein>
    <submittedName>
        <fullName evidence="2">Uncharacterized protein</fullName>
    </submittedName>
</protein>
<sequence length="380" mass="41858">MPLQQSNSVPLSPGRELNEKVMPAKDIALPQTGTSSMATSSSSRSQWVSEGSSYLSMASTSSSSSDISMSSDEDEASPFSYGKAVRNSPDEPLWEILNPTANTAQSSTKFKAPSHPQRLRTIRSEESFAAITEQSYSPSHKRVVVEDAPIYPKTWQQRRQPKSEFRVELPSTESKTPPQPQRIHNIQAKELVAAATEQPRTISPKQMVVEEPRAPTTNPQPKSETKPQTTKPAPFHPVINIEQWLPQAPPPPQRKPPPTPPAPSPTIALPPVPFQPLSSHPQPRTRPKPKSRPPPSTSNNPNRQAMNSVEVSVARSVSVAKRPRQVIVPMSAMRSDSLNRSDERFGEKRMATATLISVPRGHEREKSQEVPIEVAEPGFI</sequence>
<name>A0A1B7NJY3_9EURO</name>
<dbReference type="AlphaFoldDB" id="A0A1B7NJY3"/>
<feature type="compositionally biased region" description="Low complexity" evidence="1">
    <location>
        <begin position="297"/>
        <end position="317"/>
    </location>
</feature>
<evidence type="ECO:0000313" key="2">
    <source>
        <dbReference type="EMBL" id="OAX77114.1"/>
    </source>
</evidence>
<feature type="compositionally biased region" description="Polar residues" evidence="1">
    <location>
        <begin position="99"/>
        <end position="109"/>
    </location>
</feature>
<reference evidence="2 3" key="1">
    <citation type="submission" date="2015-07" db="EMBL/GenBank/DDBJ databases">
        <title>Emmonsia species relationships and genome sequence.</title>
        <authorList>
            <person name="Cuomo C.A."/>
            <person name="Schwartz I.S."/>
            <person name="Kenyon C."/>
            <person name="de Hoog G.S."/>
            <person name="Govender N.P."/>
            <person name="Botha A."/>
            <person name="Moreno L."/>
            <person name="de Vries M."/>
            <person name="Munoz J.F."/>
            <person name="Stielow J.B."/>
        </authorList>
    </citation>
    <scope>NUCLEOTIDE SEQUENCE [LARGE SCALE GENOMIC DNA]</scope>
    <source>
        <strain evidence="2 3">CBS 136260</strain>
    </source>
</reference>
<keyword evidence="3" id="KW-1185">Reference proteome</keyword>
<feature type="compositionally biased region" description="Low complexity" evidence="1">
    <location>
        <begin position="52"/>
        <end position="70"/>
    </location>
</feature>
<feature type="region of interest" description="Disordered" evidence="1">
    <location>
        <begin position="1"/>
        <end position="120"/>
    </location>
</feature>
<proteinExistence type="predicted"/>
<dbReference type="EMBL" id="LGUA01003336">
    <property type="protein sequence ID" value="OAX77114.1"/>
    <property type="molecule type" value="Genomic_DNA"/>
</dbReference>
<comment type="caution">
    <text evidence="2">The sequence shown here is derived from an EMBL/GenBank/DDBJ whole genome shotgun (WGS) entry which is preliminary data.</text>
</comment>
<evidence type="ECO:0000313" key="3">
    <source>
        <dbReference type="Proteomes" id="UP000091918"/>
    </source>
</evidence>
<feature type="compositionally biased region" description="Polar residues" evidence="1">
    <location>
        <begin position="1"/>
        <end position="10"/>
    </location>
</feature>
<feature type="compositionally biased region" description="Pro residues" evidence="1">
    <location>
        <begin position="247"/>
        <end position="274"/>
    </location>
</feature>
<dbReference type="PRINTS" id="PR01217">
    <property type="entry name" value="PRICHEXTENSN"/>
</dbReference>
<dbReference type="Proteomes" id="UP000091918">
    <property type="component" value="Unassembled WGS sequence"/>
</dbReference>
<feature type="region of interest" description="Disordered" evidence="1">
    <location>
        <begin position="154"/>
        <end position="317"/>
    </location>
</feature>
<feature type="compositionally biased region" description="Low complexity" evidence="1">
    <location>
        <begin position="32"/>
        <end position="45"/>
    </location>
</feature>
<organism evidence="2 3">
    <name type="scientific">Emergomyces africanus</name>
    <dbReference type="NCBI Taxonomy" id="1955775"/>
    <lineage>
        <taxon>Eukaryota</taxon>
        <taxon>Fungi</taxon>
        <taxon>Dikarya</taxon>
        <taxon>Ascomycota</taxon>
        <taxon>Pezizomycotina</taxon>
        <taxon>Eurotiomycetes</taxon>
        <taxon>Eurotiomycetidae</taxon>
        <taxon>Onygenales</taxon>
        <taxon>Ajellomycetaceae</taxon>
        <taxon>Emergomyces</taxon>
    </lineage>
</organism>
<gene>
    <name evidence="2" type="ORF">ACJ72_08591</name>
</gene>
<evidence type="ECO:0000256" key="1">
    <source>
        <dbReference type="SAM" id="MobiDB-lite"/>
    </source>
</evidence>
<accession>A0A1B7NJY3</accession>